<proteinExistence type="predicted"/>
<evidence type="ECO:0000313" key="2">
    <source>
        <dbReference type="Proteomes" id="UP000179769"/>
    </source>
</evidence>
<reference evidence="2" key="1">
    <citation type="submission" date="2016-07" db="EMBL/GenBank/DDBJ databases">
        <title>Frankia sp. NRRL B-16219 Genome sequencing.</title>
        <authorList>
            <person name="Ghodhbane-Gtari F."/>
            <person name="Swanson E."/>
            <person name="Gueddou A."/>
            <person name="Louati M."/>
            <person name="Nouioui I."/>
            <person name="Hezbri K."/>
            <person name="Abebe-Akele F."/>
            <person name="Simpson S."/>
            <person name="Morris K."/>
            <person name="Thomas K."/>
            <person name="Gtari M."/>
            <person name="Tisa L.S."/>
        </authorList>
    </citation>
    <scope>NUCLEOTIDE SEQUENCE [LARGE SCALE GENOMIC DNA]</scope>
    <source>
        <strain evidence="2">NRRL B-16219</strain>
    </source>
</reference>
<gene>
    <name evidence="1" type="ORF">BBK14_33730</name>
</gene>
<accession>A0A1S1QE91</accession>
<protein>
    <submittedName>
        <fullName evidence="1">Uncharacterized protein</fullName>
    </submittedName>
</protein>
<dbReference type="EMBL" id="MAXA01000150">
    <property type="protein sequence ID" value="OHV33113.1"/>
    <property type="molecule type" value="Genomic_DNA"/>
</dbReference>
<dbReference type="Proteomes" id="UP000179769">
    <property type="component" value="Unassembled WGS sequence"/>
</dbReference>
<comment type="caution">
    <text evidence="1">The sequence shown here is derived from an EMBL/GenBank/DDBJ whole genome shotgun (WGS) entry which is preliminary data.</text>
</comment>
<organism evidence="1 2">
    <name type="scientific">Parafrankia soli</name>
    <dbReference type="NCBI Taxonomy" id="2599596"/>
    <lineage>
        <taxon>Bacteria</taxon>
        <taxon>Bacillati</taxon>
        <taxon>Actinomycetota</taxon>
        <taxon>Actinomycetes</taxon>
        <taxon>Frankiales</taxon>
        <taxon>Frankiaceae</taxon>
        <taxon>Parafrankia</taxon>
    </lineage>
</organism>
<name>A0A1S1QE91_9ACTN</name>
<evidence type="ECO:0000313" key="1">
    <source>
        <dbReference type="EMBL" id="OHV33113.1"/>
    </source>
</evidence>
<keyword evidence="2" id="KW-1185">Reference proteome</keyword>
<dbReference type="AlphaFoldDB" id="A0A1S1QE91"/>
<sequence>MVRHQLSDEIPPLHDIALPRHTRPPAGFSHVSWHRFASDTFDVGRVPLSIGGVDTAIYSAERTIVDMFRLSHHEGEQAAVDALRRWLRQPGHTPSGLLTVAGYFPTTLPRLSRILEILL</sequence>